<evidence type="ECO:0000313" key="3">
    <source>
        <dbReference type="EMBL" id="NJC05672.1"/>
    </source>
</evidence>
<gene>
    <name evidence="3" type="ORF">GGQ97_001465</name>
</gene>
<dbReference type="Gene3D" id="1.10.10.10">
    <property type="entry name" value="Winged helix-like DNA-binding domain superfamily/Winged helix DNA-binding domain"/>
    <property type="match status" value="1"/>
</dbReference>
<proteinExistence type="predicted"/>
<dbReference type="PROSITE" id="PS50043">
    <property type="entry name" value="HTH_LUXR_2"/>
    <property type="match status" value="1"/>
</dbReference>
<organism evidence="3 4">
    <name type="scientific">Sphingomonas kaistensis</name>
    <dbReference type="NCBI Taxonomy" id="298708"/>
    <lineage>
        <taxon>Bacteria</taxon>
        <taxon>Pseudomonadati</taxon>
        <taxon>Pseudomonadota</taxon>
        <taxon>Alphaproteobacteria</taxon>
        <taxon>Sphingomonadales</taxon>
        <taxon>Sphingomonadaceae</taxon>
        <taxon>Sphingomonas</taxon>
    </lineage>
</organism>
<keyword evidence="4" id="KW-1185">Reference proteome</keyword>
<evidence type="ECO:0000256" key="1">
    <source>
        <dbReference type="SAM" id="Phobius"/>
    </source>
</evidence>
<feature type="transmembrane region" description="Helical" evidence="1">
    <location>
        <begin position="103"/>
        <end position="126"/>
    </location>
</feature>
<feature type="domain" description="HTH luxR-type" evidence="2">
    <location>
        <begin position="1"/>
        <end position="66"/>
    </location>
</feature>
<accession>A0A7X5Y6V7</accession>
<keyword evidence="1" id="KW-1133">Transmembrane helix</keyword>
<keyword evidence="1" id="KW-0472">Membrane</keyword>
<dbReference type="InterPro" id="IPR000792">
    <property type="entry name" value="Tscrpt_reg_LuxR_C"/>
</dbReference>
<evidence type="ECO:0000313" key="4">
    <source>
        <dbReference type="Proteomes" id="UP000558192"/>
    </source>
</evidence>
<keyword evidence="1" id="KW-0812">Transmembrane</keyword>
<dbReference type="CDD" id="cd06170">
    <property type="entry name" value="LuxR_C_like"/>
    <property type="match status" value="1"/>
</dbReference>
<dbReference type="SUPFAM" id="SSF46894">
    <property type="entry name" value="C-terminal effector domain of the bipartite response regulators"/>
    <property type="match status" value="1"/>
</dbReference>
<dbReference type="Proteomes" id="UP000558192">
    <property type="component" value="Unassembled WGS sequence"/>
</dbReference>
<keyword evidence="3" id="KW-0238">DNA-binding</keyword>
<dbReference type="EMBL" id="JAATJC010000001">
    <property type="protein sequence ID" value="NJC05672.1"/>
    <property type="molecule type" value="Genomic_DNA"/>
</dbReference>
<dbReference type="GO" id="GO:0006355">
    <property type="term" value="P:regulation of DNA-templated transcription"/>
    <property type="evidence" value="ECO:0007669"/>
    <property type="project" value="InterPro"/>
</dbReference>
<dbReference type="SMART" id="SM00421">
    <property type="entry name" value="HTH_LUXR"/>
    <property type="match status" value="1"/>
</dbReference>
<dbReference type="AlphaFoldDB" id="A0A7X5Y6V7"/>
<dbReference type="Pfam" id="PF00196">
    <property type="entry name" value="GerE"/>
    <property type="match status" value="1"/>
</dbReference>
<dbReference type="GO" id="GO:0003677">
    <property type="term" value="F:DNA binding"/>
    <property type="evidence" value="ECO:0007669"/>
    <property type="project" value="UniProtKB-KW"/>
</dbReference>
<evidence type="ECO:0000259" key="2">
    <source>
        <dbReference type="PROSITE" id="PS50043"/>
    </source>
</evidence>
<protein>
    <submittedName>
        <fullName evidence="3">DNA-binding CsgD family transcriptional regulator</fullName>
    </submittedName>
</protein>
<reference evidence="3 4" key="1">
    <citation type="submission" date="2020-03" db="EMBL/GenBank/DDBJ databases">
        <title>Genomic Encyclopedia of Type Strains, Phase IV (KMG-IV): sequencing the most valuable type-strain genomes for metagenomic binning, comparative biology and taxonomic classification.</title>
        <authorList>
            <person name="Goeker M."/>
        </authorList>
    </citation>
    <scope>NUCLEOTIDE SEQUENCE [LARGE SCALE GENOMIC DNA]</scope>
    <source>
        <strain evidence="3 4">DSM 16846</strain>
    </source>
</reference>
<dbReference type="RefSeq" id="WP_168068373.1">
    <property type="nucleotide sequence ID" value="NZ_JAATJC010000001.1"/>
</dbReference>
<dbReference type="InterPro" id="IPR036388">
    <property type="entry name" value="WH-like_DNA-bd_sf"/>
</dbReference>
<comment type="caution">
    <text evidence="3">The sequence shown here is derived from an EMBL/GenBank/DDBJ whole genome shotgun (WGS) entry which is preliminary data.</text>
</comment>
<name>A0A7X5Y6V7_9SPHN</name>
<dbReference type="InterPro" id="IPR016032">
    <property type="entry name" value="Sig_transdc_resp-reg_C-effctor"/>
</dbReference>
<sequence length="230" mass="24894">MIAPVESLSEKEKEVLRLLLQGHDAKSTARDLGASVHSVNERLRSARRKLGLSSSREAARLLGEAEQDTHKFLGDKPFGLSAAALAPDKQAGRGGSFTSQRPLVLVFGGVLLMSLIIAAVALTWAVSQNSSAEGPPRWGQVRAASELRSEVRNAVRLDGTSLTWNGAPITEDQLRQYLDITTQMSPQPVLVFSYSPETKSARVETVRSVIEGVLQCTPRNCREVVPAPAR</sequence>